<feature type="compositionally biased region" description="Low complexity" evidence="2">
    <location>
        <begin position="401"/>
        <end position="411"/>
    </location>
</feature>
<accession>A0ABP8Y2Q8</accession>
<evidence type="ECO:0000259" key="3">
    <source>
        <dbReference type="SMART" id="SM00507"/>
    </source>
</evidence>
<feature type="region of interest" description="Disordered" evidence="2">
    <location>
        <begin position="366"/>
        <end position="414"/>
    </location>
</feature>
<dbReference type="InterPro" id="IPR003615">
    <property type="entry name" value="HNH_nuc"/>
</dbReference>
<keyword evidence="4" id="KW-0540">Nuclease</keyword>
<gene>
    <name evidence="4" type="ORF">GCM10023349_44350</name>
</gene>
<dbReference type="SMART" id="SM00507">
    <property type="entry name" value="HNHc"/>
    <property type="match status" value="1"/>
</dbReference>
<sequence length="428" mass="46466">MATPFVPDTATTAAPTDERALLDQIRALEDTKAQAAAQQAELTVQLDHLVRTRHATSRIPAARQGRDVASLVAYARRESPAKGSRLLGLAHALTEQPHLWAAMRAGVISEWRATLITRETSCLSRADRALVDAEICQPDPDTGTYRFDGWGDRRLTAETQKAVIRVDAAAVVNRRSKAEADRHVSMRPAPDTMARLSALLTAKQGVAVWATLTRIADQARSAGDPRTRGQVMADTLVERITGVAHADQIPVVVNVVISDQALLDDSVEPAWLHGYGPIPADTLDPEHLAAIRRLYAKPATGTLVAMESTAREFPTALARFIELRDRTCRTPFCDAPIRHRDHAEDHATGGPTTSVNGQGLCEHCNHTKQAPGWRSRPLNGPPDQRHTIETRLPTGHVARSTAPATPTPATTRQISPAETYLLEVVLAA</sequence>
<feature type="coiled-coil region" evidence="1">
    <location>
        <begin position="18"/>
        <end position="45"/>
    </location>
</feature>
<dbReference type="EMBL" id="BAABKM010000005">
    <property type="protein sequence ID" value="GAA4719471.1"/>
    <property type="molecule type" value="Genomic_DNA"/>
</dbReference>
<organism evidence="4 5">
    <name type="scientific">Nocardioides conyzicola</name>
    <dbReference type="NCBI Taxonomy" id="1651781"/>
    <lineage>
        <taxon>Bacteria</taxon>
        <taxon>Bacillati</taxon>
        <taxon>Actinomycetota</taxon>
        <taxon>Actinomycetes</taxon>
        <taxon>Propionibacteriales</taxon>
        <taxon>Nocardioidaceae</taxon>
        <taxon>Nocardioides</taxon>
    </lineage>
</organism>
<feature type="domain" description="HNH nuclease" evidence="3">
    <location>
        <begin position="316"/>
        <end position="366"/>
    </location>
</feature>
<name>A0ABP8Y2Q8_9ACTN</name>
<dbReference type="GO" id="GO:0004519">
    <property type="term" value="F:endonuclease activity"/>
    <property type="evidence" value="ECO:0007669"/>
    <property type="project" value="UniProtKB-KW"/>
</dbReference>
<evidence type="ECO:0000256" key="2">
    <source>
        <dbReference type="SAM" id="MobiDB-lite"/>
    </source>
</evidence>
<evidence type="ECO:0000313" key="5">
    <source>
        <dbReference type="Proteomes" id="UP001499974"/>
    </source>
</evidence>
<protein>
    <submittedName>
        <fullName evidence="4">HNH endonuclease signature motif containing protein</fullName>
    </submittedName>
</protein>
<reference evidence="5" key="1">
    <citation type="journal article" date="2019" name="Int. J. Syst. Evol. Microbiol.">
        <title>The Global Catalogue of Microorganisms (GCM) 10K type strain sequencing project: providing services to taxonomists for standard genome sequencing and annotation.</title>
        <authorList>
            <consortium name="The Broad Institute Genomics Platform"/>
            <consortium name="The Broad Institute Genome Sequencing Center for Infectious Disease"/>
            <person name="Wu L."/>
            <person name="Ma J."/>
        </authorList>
    </citation>
    <scope>NUCLEOTIDE SEQUENCE [LARGE SCALE GENOMIC DNA]</scope>
    <source>
        <strain evidence="5">JCM 18531</strain>
    </source>
</reference>
<dbReference type="Proteomes" id="UP001499974">
    <property type="component" value="Unassembled WGS sequence"/>
</dbReference>
<evidence type="ECO:0000256" key="1">
    <source>
        <dbReference type="SAM" id="Coils"/>
    </source>
</evidence>
<dbReference type="RefSeq" id="WP_345523907.1">
    <property type="nucleotide sequence ID" value="NZ_BAABKM010000005.1"/>
</dbReference>
<dbReference type="CDD" id="cd00085">
    <property type="entry name" value="HNHc"/>
    <property type="match status" value="1"/>
</dbReference>
<keyword evidence="1" id="KW-0175">Coiled coil</keyword>
<evidence type="ECO:0000313" key="4">
    <source>
        <dbReference type="EMBL" id="GAA4719471.1"/>
    </source>
</evidence>
<keyword evidence="4" id="KW-0255">Endonuclease</keyword>
<proteinExistence type="predicted"/>
<keyword evidence="4" id="KW-0378">Hydrolase</keyword>
<comment type="caution">
    <text evidence="4">The sequence shown here is derived from an EMBL/GenBank/DDBJ whole genome shotgun (WGS) entry which is preliminary data.</text>
</comment>
<keyword evidence="5" id="KW-1185">Reference proteome</keyword>